<keyword evidence="1" id="KW-0449">Lipoprotein</keyword>
<name>I0EK67_HELC0</name>
<proteinExistence type="predicted"/>
<sequence length="38" mass="4376">MKFFFSMVLLFLMLGCSSKVHEMKKSPCAFYENPLSLA</sequence>
<evidence type="ECO:0000313" key="1">
    <source>
        <dbReference type="EMBL" id="AFI03336.1"/>
    </source>
</evidence>
<accession>I0EK67</accession>
<keyword evidence="2" id="KW-1185">Reference proteome</keyword>
<gene>
    <name evidence="1" type="ordered locus">HCW_00185</name>
</gene>
<organism evidence="1 2">
    <name type="scientific">Helicobacter cetorum (strain ATCC BAA-429 / MIT 00-7128)</name>
    <dbReference type="NCBI Taxonomy" id="182217"/>
    <lineage>
        <taxon>Bacteria</taxon>
        <taxon>Pseudomonadati</taxon>
        <taxon>Campylobacterota</taxon>
        <taxon>Epsilonproteobacteria</taxon>
        <taxon>Campylobacterales</taxon>
        <taxon>Helicobacteraceae</taxon>
        <taxon>Helicobacter</taxon>
    </lineage>
</organism>
<protein>
    <submittedName>
        <fullName evidence="1">ComB7 putative lipoprotein</fullName>
    </submittedName>
</protein>
<dbReference type="PATRIC" id="fig|182217.3.peg.39"/>
<dbReference type="KEGG" id="hce:HCW_00185"/>
<dbReference type="PROSITE" id="PS51257">
    <property type="entry name" value="PROKAR_LIPOPROTEIN"/>
    <property type="match status" value="1"/>
</dbReference>
<dbReference type="EMBL" id="CP003479">
    <property type="protein sequence ID" value="AFI03336.1"/>
    <property type="molecule type" value="Genomic_DNA"/>
</dbReference>
<dbReference type="AlphaFoldDB" id="I0EK67"/>
<reference evidence="2" key="1">
    <citation type="submission" date="2012-04" db="EMBL/GenBank/DDBJ databases">
        <title>Complete genome sequence of Helicobacter cetorum strain MIT 00-7128.</title>
        <authorList>
            <person name="Kersulyte D."/>
            <person name="Berg D.E."/>
        </authorList>
    </citation>
    <scope>NUCLEOTIDE SEQUENCE [LARGE SCALE GENOMIC DNA]</scope>
    <source>
        <strain evidence="2">MIT 00-7128</strain>
    </source>
</reference>
<evidence type="ECO:0000313" key="2">
    <source>
        <dbReference type="Proteomes" id="UP000005010"/>
    </source>
</evidence>
<dbReference type="RefSeq" id="WP_014660212.1">
    <property type="nucleotide sequence ID" value="NC_017737.1"/>
</dbReference>
<dbReference type="HOGENOM" id="CLU_3344483_0_0_7"/>
<dbReference type="Proteomes" id="UP000005010">
    <property type="component" value="Chromosome"/>
</dbReference>